<keyword evidence="3" id="KW-0645">Protease</keyword>
<accession>A0A4R8TQ77</accession>
<dbReference type="GO" id="GO:0004190">
    <property type="term" value="F:aspartic-type endopeptidase activity"/>
    <property type="evidence" value="ECO:0007669"/>
    <property type="project" value="UniProtKB-KW"/>
</dbReference>
<dbReference type="InterPro" id="IPR033121">
    <property type="entry name" value="PEPTIDASE_A1"/>
</dbReference>
<evidence type="ECO:0000256" key="4">
    <source>
        <dbReference type="SAM" id="SignalP"/>
    </source>
</evidence>
<dbReference type="SUPFAM" id="SSF50630">
    <property type="entry name" value="Acid proteases"/>
    <property type="match status" value="1"/>
</dbReference>
<keyword evidence="3" id="KW-0378">Hydrolase</keyword>
<proteinExistence type="inferred from homology"/>
<dbReference type="Gene3D" id="2.40.70.10">
    <property type="entry name" value="Acid Proteases"/>
    <property type="match status" value="2"/>
</dbReference>
<evidence type="ECO:0000259" key="5">
    <source>
        <dbReference type="PROSITE" id="PS51767"/>
    </source>
</evidence>
<organism evidence="6 7">
    <name type="scientific">Colletotrichum sidae</name>
    <dbReference type="NCBI Taxonomy" id="1347389"/>
    <lineage>
        <taxon>Eukaryota</taxon>
        <taxon>Fungi</taxon>
        <taxon>Dikarya</taxon>
        <taxon>Ascomycota</taxon>
        <taxon>Pezizomycotina</taxon>
        <taxon>Sordariomycetes</taxon>
        <taxon>Hypocreomycetidae</taxon>
        <taxon>Glomerellales</taxon>
        <taxon>Glomerellaceae</taxon>
        <taxon>Colletotrichum</taxon>
        <taxon>Colletotrichum orbiculare species complex</taxon>
    </lineage>
</organism>
<evidence type="ECO:0000313" key="7">
    <source>
        <dbReference type="Proteomes" id="UP000295604"/>
    </source>
</evidence>
<evidence type="ECO:0000256" key="3">
    <source>
        <dbReference type="RuleBase" id="RU000454"/>
    </source>
</evidence>
<feature type="signal peptide" evidence="4">
    <location>
        <begin position="1"/>
        <end position="19"/>
    </location>
</feature>
<dbReference type="GO" id="GO:0006508">
    <property type="term" value="P:proteolysis"/>
    <property type="evidence" value="ECO:0007669"/>
    <property type="project" value="UniProtKB-KW"/>
</dbReference>
<dbReference type="Proteomes" id="UP000295604">
    <property type="component" value="Unassembled WGS sequence"/>
</dbReference>
<sequence length="436" mass="46900">MRLLLIPIIHLACLTVAIAIPPFRDDDSPMYPPISAPLPIIVNQHYVPNGPAALAAAYAKWQIPVPKGLVDQTLVKRGDSSGVAETISVDADSYWTTEIYIGGPDAQTLPVIIDTGSSDFWVVSTDTDFQNNAKNGIPKLYDPSKSPTSTLIKGSTWDVKYSDGSTASGKVYTDDLRLGNPSTTTFSLSLSDTIIQSATSVSRRLAIDPNLSGVLGLAKSQPSSVQPSTPTTVEHLMTSLKHAYIAVDLRHNSSSGFWDFGTGNGPLALSHEPPVPDSAHWDFLISRFRMNSMPPDVWWNQPAPFIATADTGTSLLLLPGNFTTAYYAEIPGSVFDPMLEAYLFPCDLASGIPDWSFATSSGYEATVPKEYLNFGPIPGDDEKCFGAIQSSRTAQAVFGGTVLKTLYVQFNYADNGRGWVSLGPKSIEACSLTESC</sequence>
<keyword evidence="4" id="KW-0732">Signal</keyword>
<dbReference type="InterPro" id="IPR001969">
    <property type="entry name" value="Aspartic_peptidase_AS"/>
</dbReference>
<comment type="caution">
    <text evidence="6">The sequence shown here is derived from an EMBL/GenBank/DDBJ whole genome shotgun (WGS) entry which is preliminary data.</text>
</comment>
<keyword evidence="2 3" id="KW-0064">Aspartyl protease</keyword>
<dbReference type="Pfam" id="PF00026">
    <property type="entry name" value="Asp"/>
    <property type="match status" value="1"/>
</dbReference>
<reference evidence="6 7" key="1">
    <citation type="submission" date="2018-11" db="EMBL/GenBank/DDBJ databases">
        <title>Genome sequence and assembly of Colletotrichum sidae.</title>
        <authorList>
            <person name="Gan P."/>
            <person name="Shirasu K."/>
        </authorList>
    </citation>
    <scope>NUCLEOTIDE SEQUENCE [LARGE SCALE GENOMIC DNA]</scope>
    <source>
        <strain evidence="6 7">CBS 518.97</strain>
    </source>
</reference>
<gene>
    <name evidence="6" type="primary">PEPA1</name>
    <name evidence="6" type="ORF">C8034_v007512</name>
</gene>
<dbReference type="AlphaFoldDB" id="A0A4R8TQ77"/>
<comment type="similarity">
    <text evidence="1 3">Belongs to the peptidase A1 family.</text>
</comment>
<evidence type="ECO:0000313" key="6">
    <source>
        <dbReference type="EMBL" id="TEA21046.1"/>
    </source>
</evidence>
<feature type="chain" id="PRO_5020808657" evidence="4">
    <location>
        <begin position="20"/>
        <end position="436"/>
    </location>
</feature>
<protein>
    <submittedName>
        <fullName evidence="6">Penicillopepsin-1</fullName>
    </submittedName>
</protein>
<dbReference type="EMBL" id="QAPF01000024">
    <property type="protein sequence ID" value="TEA21046.1"/>
    <property type="molecule type" value="Genomic_DNA"/>
</dbReference>
<dbReference type="PANTHER" id="PTHR47966">
    <property type="entry name" value="BETA-SITE APP-CLEAVING ENZYME, ISOFORM A-RELATED"/>
    <property type="match status" value="1"/>
</dbReference>
<dbReference type="InterPro" id="IPR001461">
    <property type="entry name" value="Aspartic_peptidase_A1"/>
</dbReference>
<name>A0A4R8TQ77_9PEZI</name>
<dbReference type="PRINTS" id="PR00792">
    <property type="entry name" value="PEPSIN"/>
</dbReference>
<evidence type="ECO:0000256" key="1">
    <source>
        <dbReference type="ARBA" id="ARBA00007447"/>
    </source>
</evidence>
<keyword evidence="7" id="KW-1185">Reference proteome</keyword>
<feature type="domain" description="Peptidase A1" evidence="5">
    <location>
        <begin position="95"/>
        <end position="420"/>
    </location>
</feature>
<dbReference type="InterPro" id="IPR021109">
    <property type="entry name" value="Peptidase_aspartic_dom_sf"/>
</dbReference>
<dbReference type="PROSITE" id="PS00141">
    <property type="entry name" value="ASP_PROTEASE"/>
    <property type="match status" value="2"/>
</dbReference>
<dbReference type="PANTHER" id="PTHR47966:SF2">
    <property type="entry name" value="ASPERGILLOPEPSIN-1-RELATED"/>
    <property type="match status" value="1"/>
</dbReference>
<evidence type="ECO:0000256" key="2">
    <source>
        <dbReference type="ARBA" id="ARBA00022750"/>
    </source>
</evidence>
<dbReference type="PROSITE" id="PS51767">
    <property type="entry name" value="PEPTIDASE_A1"/>
    <property type="match status" value="1"/>
</dbReference>